<keyword evidence="4" id="KW-1185">Reference proteome</keyword>
<proteinExistence type="predicted"/>
<name>A0ABV5KGN6_9BACL</name>
<keyword evidence="1" id="KW-0175">Coiled coil</keyword>
<dbReference type="Pfam" id="PF03885">
    <property type="entry name" value="DUF327"/>
    <property type="match status" value="1"/>
</dbReference>
<accession>A0ABV5KGN6</accession>
<protein>
    <submittedName>
        <fullName evidence="3">YaaR family protein</fullName>
    </submittedName>
</protein>
<evidence type="ECO:0000256" key="2">
    <source>
        <dbReference type="SAM" id="MobiDB-lite"/>
    </source>
</evidence>
<dbReference type="EMBL" id="JBHMDO010000001">
    <property type="protein sequence ID" value="MFB9324385.1"/>
    <property type="molecule type" value="Genomic_DNA"/>
</dbReference>
<dbReference type="InterPro" id="IPR024042">
    <property type="entry name" value="TM1646-like_dom_sf"/>
</dbReference>
<dbReference type="Gene3D" id="1.20.120.490">
    <property type="entry name" value="Hypothetical protein TM1646-like domain"/>
    <property type="match status" value="1"/>
</dbReference>
<evidence type="ECO:0000313" key="3">
    <source>
        <dbReference type="EMBL" id="MFB9324385.1"/>
    </source>
</evidence>
<comment type="caution">
    <text evidence="3">The sequence shown here is derived from an EMBL/GenBank/DDBJ whole genome shotgun (WGS) entry which is preliminary data.</text>
</comment>
<dbReference type="RefSeq" id="WP_377488190.1">
    <property type="nucleotide sequence ID" value="NZ_JBHMDO010000001.1"/>
</dbReference>
<dbReference type="InterPro" id="IPR005585">
    <property type="entry name" value="DUF327"/>
</dbReference>
<sequence length="147" mass="17005">MKINPGMRPLGAERARTDLGSKPLQPKAFSDIMQHQDEQRSMEQLQQKLQDIHNQGERLARSMTVRELTVFRNMVKKFLEDTVRRGVGLKETKGFDRRGRTKRYKILDEVDGVLVTMGDELLVTEEGRIDLLHKIGDIRGLLINLFF</sequence>
<dbReference type="SUPFAM" id="SSF158397">
    <property type="entry name" value="TM1646-like"/>
    <property type="match status" value="1"/>
</dbReference>
<feature type="region of interest" description="Disordered" evidence="2">
    <location>
        <begin position="1"/>
        <end position="24"/>
    </location>
</feature>
<organism evidence="3 4">
    <name type="scientific">Paenibacillus aurantiacus</name>
    <dbReference type="NCBI Taxonomy" id="1936118"/>
    <lineage>
        <taxon>Bacteria</taxon>
        <taxon>Bacillati</taxon>
        <taxon>Bacillota</taxon>
        <taxon>Bacilli</taxon>
        <taxon>Bacillales</taxon>
        <taxon>Paenibacillaceae</taxon>
        <taxon>Paenibacillus</taxon>
    </lineage>
</organism>
<evidence type="ECO:0000313" key="4">
    <source>
        <dbReference type="Proteomes" id="UP001589747"/>
    </source>
</evidence>
<evidence type="ECO:0000256" key="1">
    <source>
        <dbReference type="SAM" id="Coils"/>
    </source>
</evidence>
<feature type="coiled-coil region" evidence="1">
    <location>
        <begin position="35"/>
        <end position="62"/>
    </location>
</feature>
<gene>
    <name evidence="3" type="ORF">ACFFSY_00320</name>
</gene>
<dbReference type="Proteomes" id="UP001589747">
    <property type="component" value="Unassembled WGS sequence"/>
</dbReference>
<reference evidence="3 4" key="1">
    <citation type="submission" date="2024-09" db="EMBL/GenBank/DDBJ databases">
        <authorList>
            <person name="Sun Q."/>
            <person name="Mori K."/>
        </authorList>
    </citation>
    <scope>NUCLEOTIDE SEQUENCE [LARGE SCALE GENOMIC DNA]</scope>
    <source>
        <strain evidence="3 4">TISTR 2452</strain>
    </source>
</reference>